<organism evidence="1 2">
    <name type="scientific">Heracleum sosnowskyi</name>
    <dbReference type="NCBI Taxonomy" id="360622"/>
    <lineage>
        <taxon>Eukaryota</taxon>
        <taxon>Viridiplantae</taxon>
        <taxon>Streptophyta</taxon>
        <taxon>Embryophyta</taxon>
        <taxon>Tracheophyta</taxon>
        <taxon>Spermatophyta</taxon>
        <taxon>Magnoliopsida</taxon>
        <taxon>eudicotyledons</taxon>
        <taxon>Gunneridae</taxon>
        <taxon>Pentapetalae</taxon>
        <taxon>asterids</taxon>
        <taxon>campanulids</taxon>
        <taxon>Apiales</taxon>
        <taxon>Apiaceae</taxon>
        <taxon>Apioideae</taxon>
        <taxon>apioid superclade</taxon>
        <taxon>Tordylieae</taxon>
        <taxon>Tordyliinae</taxon>
        <taxon>Heracleum</taxon>
    </lineage>
</organism>
<proteinExistence type="predicted"/>
<dbReference type="EMBL" id="JAUIZM010000001">
    <property type="protein sequence ID" value="KAK1402968.1"/>
    <property type="molecule type" value="Genomic_DNA"/>
</dbReference>
<gene>
    <name evidence="1" type="ORF">POM88_002573</name>
</gene>
<evidence type="ECO:0000313" key="1">
    <source>
        <dbReference type="EMBL" id="KAK1402968.1"/>
    </source>
</evidence>
<name>A0AAD8JFS2_9APIA</name>
<dbReference type="Proteomes" id="UP001237642">
    <property type="component" value="Unassembled WGS sequence"/>
</dbReference>
<comment type="caution">
    <text evidence="1">The sequence shown here is derived from an EMBL/GenBank/DDBJ whole genome shotgun (WGS) entry which is preliminary data.</text>
</comment>
<dbReference type="AlphaFoldDB" id="A0AAD8JFS2"/>
<keyword evidence="2" id="KW-1185">Reference proteome</keyword>
<sequence length="337" mass="37987">MESGAKKKQRILAPKLRNFSSVGILSITLEVPELENVLIKLNGWFWNMDWIYRKKLYRLFTDMLSGLGNAKNLTFDLNSIEALSAADFLASLPSPFCNLKIVKLPLKYKESSISTDLRNYLLGSSPRATIVTTLPQIMPMPVSVTSQNVGLGEPLANPTVELVDSQGAGNDCASSSREKKDFGLWQGYEVNSEFVVLLDLIMKRYPETFEHFITKNKKLCTMRLNMLCTSVNAFTTTTMTEIDAEMITEYRTLFGDLQRSFNIKWLVSRLNYIEQFHFSQNELHAIDSSIDDAKSKLLVLQNLRTEKMTKMQEAFGTMGTNLVSTAGYIGDDLLPSP</sequence>
<evidence type="ECO:0000313" key="2">
    <source>
        <dbReference type="Proteomes" id="UP001237642"/>
    </source>
</evidence>
<reference evidence="1" key="1">
    <citation type="submission" date="2023-02" db="EMBL/GenBank/DDBJ databases">
        <title>Genome of toxic invasive species Heracleum sosnowskyi carries increased number of genes despite the absence of recent whole-genome duplications.</title>
        <authorList>
            <person name="Schelkunov M."/>
            <person name="Shtratnikova V."/>
            <person name="Makarenko M."/>
            <person name="Klepikova A."/>
            <person name="Omelchenko D."/>
            <person name="Novikova G."/>
            <person name="Obukhova E."/>
            <person name="Bogdanov V."/>
            <person name="Penin A."/>
            <person name="Logacheva M."/>
        </authorList>
    </citation>
    <scope>NUCLEOTIDE SEQUENCE</scope>
    <source>
        <strain evidence="1">Hsosn_3</strain>
        <tissue evidence="1">Leaf</tissue>
    </source>
</reference>
<protein>
    <submittedName>
        <fullName evidence="1">Uncharacterized protein</fullName>
    </submittedName>
</protein>
<accession>A0AAD8JFS2</accession>
<reference evidence="1" key="2">
    <citation type="submission" date="2023-05" db="EMBL/GenBank/DDBJ databases">
        <authorList>
            <person name="Schelkunov M.I."/>
        </authorList>
    </citation>
    <scope>NUCLEOTIDE SEQUENCE</scope>
    <source>
        <strain evidence="1">Hsosn_3</strain>
        <tissue evidence="1">Leaf</tissue>
    </source>
</reference>